<organism evidence="1">
    <name type="scientific">human gut metagenome</name>
    <dbReference type="NCBI Taxonomy" id="408170"/>
    <lineage>
        <taxon>unclassified sequences</taxon>
        <taxon>metagenomes</taxon>
        <taxon>organismal metagenomes</taxon>
    </lineage>
</organism>
<protein>
    <submittedName>
        <fullName evidence="1">Selenium-dependent molybdenum hydroxylase system protein, YqeB family</fullName>
    </submittedName>
</protein>
<feature type="non-terminal residue" evidence="1">
    <location>
        <position position="1"/>
    </location>
</feature>
<gene>
    <name evidence="1" type="ORF">Q604_UNBC00530G0001</name>
</gene>
<name>W1YSL3_9ZZZZ</name>
<dbReference type="AlphaFoldDB" id="W1YSL3"/>
<feature type="non-terminal residue" evidence="1">
    <location>
        <position position="85"/>
    </location>
</feature>
<evidence type="ECO:0000313" key="1">
    <source>
        <dbReference type="EMBL" id="ETJ45477.1"/>
    </source>
</evidence>
<reference evidence="1" key="1">
    <citation type="submission" date="2013-12" db="EMBL/GenBank/DDBJ databases">
        <title>A Varibaculum cambriense genome reconstructed from a premature infant gut community with otherwise low bacterial novelty that shifts toward anaerobic metabolism during the third week of life.</title>
        <authorList>
            <person name="Brown C.T."/>
            <person name="Sharon I."/>
            <person name="Thomas B.C."/>
            <person name="Castelle C.J."/>
            <person name="Morowitz M.J."/>
            <person name="Banfield J.F."/>
        </authorList>
    </citation>
    <scope>NUCLEOTIDE SEQUENCE</scope>
</reference>
<proteinExistence type="predicted"/>
<accession>W1YSL3</accession>
<sequence length="85" mass="9525">ASGAVYRLRRAGYPVVISEIAIPTMIRREVCYGNAVHRGEMILERFVARHVSLSEVKDTLAQEIIPVVTSSYEELLNTLKPEIVV</sequence>
<comment type="caution">
    <text evidence="1">The sequence shown here is derived from an EMBL/GenBank/DDBJ whole genome shotgun (WGS) entry which is preliminary data.</text>
</comment>
<dbReference type="EMBL" id="AZMM01000530">
    <property type="protein sequence ID" value="ETJ45477.1"/>
    <property type="molecule type" value="Genomic_DNA"/>
</dbReference>